<dbReference type="AlphaFoldDB" id="A0A0V8CXV0"/>
<organism evidence="2 3">
    <name type="scientific">Lactococcus lactis subsp. lactis</name>
    <name type="common">Streptococcus lactis</name>
    <dbReference type="NCBI Taxonomy" id="1360"/>
    <lineage>
        <taxon>Bacteria</taxon>
        <taxon>Bacillati</taxon>
        <taxon>Bacillota</taxon>
        <taxon>Bacilli</taxon>
        <taxon>Lactobacillales</taxon>
        <taxon>Streptococcaceae</taxon>
        <taxon>Lactococcus</taxon>
    </lineage>
</organism>
<dbReference type="Proteomes" id="UP000054230">
    <property type="component" value="Unassembled WGS sequence"/>
</dbReference>
<feature type="region of interest" description="Disordered" evidence="1">
    <location>
        <begin position="21"/>
        <end position="40"/>
    </location>
</feature>
<name>A0A0V8CXV0_LACLL</name>
<accession>A0A0V8CXV0</accession>
<sequence length="40" mass="4537">MFYYVVHTTVVHFVSIAKAMDKRARSKPASWQGEIAGRTP</sequence>
<dbReference type="PATRIC" id="fig|1360.106.peg.1389"/>
<evidence type="ECO:0000313" key="2">
    <source>
        <dbReference type="EMBL" id="KSU05983.1"/>
    </source>
</evidence>
<gene>
    <name evidence="2" type="ORF">LMG8520_2292</name>
</gene>
<comment type="caution">
    <text evidence="2">The sequence shown here is derived from an EMBL/GenBank/DDBJ whole genome shotgun (WGS) entry which is preliminary data.</text>
</comment>
<evidence type="ECO:0000256" key="1">
    <source>
        <dbReference type="SAM" id="MobiDB-lite"/>
    </source>
</evidence>
<reference evidence="3" key="1">
    <citation type="submission" date="2015-10" db="EMBL/GenBank/DDBJ databases">
        <title>Draft Genome Sequences of 11 Lactococcus lactis subspecies cremoris strains.</title>
        <authorList>
            <person name="Wels M."/>
            <person name="Backus L."/>
            <person name="Boekhorst J."/>
            <person name="Dijkstra A."/>
            <person name="Beerthuizen M."/>
            <person name="Kelly W."/>
            <person name="Siezen R."/>
            <person name="Bachmann H."/>
            <person name="Van Hijum S."/>
        </authorList>
    </citation>
    <scope>NUCLEOTIDE SEQUENCE [LARGE SCALE GENOMIC DNA]</scope>
    <source>
        <strain evidence="3">LMG8520</strain>
    </source>
</reference>
<evidence type="ECO:0000313" key="3">
    <source>
        <dbReference type="Proteomes" id="UP000054230"/>
    </source>
</evidence>
<dbReference type="EMBL" id="LKLP01000116">
    <property type="protein sequence ID" value="KSU05983.1"/>
    <property type="molecule type" value="Genomic_DNA"/>
</dbReference>
<proteinExistence type="predicted"/>
<protein>
    <submittedName>
        <fullName evidence="2">Uncharacterized protein</fullName>
    </submittedName>
</protein>